<accession>A0ABX1RHZ2</accession>
<dbReference type="InterPro" id="IPR045684">
    <property type="entry name" value="DUF6191"/>
</dbReference>
<protein>
    <submittedName>
        <fullName evidence="2">Uncharacterized protein</fullName>
    </submittedName>
</protein>
<evidence type="ECO:0000313" key="2">
    <source>
        <dbReference type="EMBL" id="NMH80010.1"/>
    </source>
</evidence>
<reference evidence="2 3" key="1">
    <citation type="submission" date="2020-04" db="EMBL/GenBank/DDBJ databases">
        <authorList>
            <person name="Klaysubun C."/>
            <person name="Duangmal K."/>
            <person name="Lipun K."/>
        </authorList>
    </citation>
    <scope>NUCLEOTIDE SEQUENCE [LARGE SCALE GENOMIC DNA]</scope>
    <source>
        <strain evidence="2 3">JCM 11839</strain>
    </source>
</reference>
<dbReference type="Pfam" id="PF19690">
    <property type="entry name" value="DUF6191"/>
    <property type="match status" value="1"/>
</dbReference>
<dbReference type="EMBL" id="JAAXKY010000085">
    <property type="protein sequence ID" value="NMH80010.1"/>
    <property type="molecule type" value="Genomic_DNA"/>
</dbReference>
<name>A0ABX1RHZ2_9PSEU</name>
<proteinExistence type="predicted"/>
<sequence>MGVVWAVALTGLVCLLMALVVLDRIGFAVSGRSWLPWRRNKRTQAVLATGMDEVTALFYATKHYELEQRKTEFVLREDSDDGAPRRFGLDLDGGRPVITVDTPADPKDGYPAAPLNTGGA</sequence>
<dbReference type="RefSeq" id="WP_169398072.1">
    <property type="nucleotide sequence ID" value="NZ_BAAAJH010000001.1"/>
</dbReference>
<feature type="region of interest" description="Disordered" evidence="1">
    <location>
        <begin position="77"/>
        <end position="120"/>
    </location>
</feature>
<evidence type="ECO:0000313" key="3">
    <source>
        <dbReference type="Proteomes" id="UP001296706"/>
    </source>
</evidence>
<feature type="compositionally biased region" description="Basic and acidic residues" evidence="1">
    <location>
        <begin position="77"/>
        <end position="93"/>
    </location>
</feature>
<gene>
    <name evidence="2" type="ORF">HF577_23310</name>
</gene>
<keyword evidence="3" id="KW-1185">Reference proteome</keyword>
<comment type="caution">
    <text evidence="2">The sequence shown here is derived from an EMBL/GenBank/DDBJ whole genome shotgun (WGS) entry which is preliminary data.</text>
</comment>
<evidence type="ECO:0000256" key="1">
    <source>
        <dbReference type="SAM" id="MobiDB-lite"/>
    </source>
</evidence>
<dbReference type="Proteomes" id="UP001296706">
    <property type="component" value="Unassembled WGS sequence"/>
</dbReference>
<organism evidence="2 3">
    <name type="scientific">Pseudonocardia xinjiangensis</name>
    <dbReference type="NCBI Taxonomy" id="75289"/>
    <lineage>
        <taxon>Bacteria</taxon>
        <taxon>Bacillati</taxon>
        <taxon>Actinomycetota</taxon>
        <taxon>Actinomycetes</taxon>
        <taxon>Pseudonocardiales</taxon>
        <taxon>Pseudonocardiaceae</taxon>
        <taxon>Pseudonocardia</taxon>
    </lineage>
</organism>